<organism evidence="3 4">
    <name type="scientific">Natrialba chahannaoensis JCM 10990</name>
    <dbReference type="NCBI Taxonomy" id="1227492"/>
    <lineage>
        <taxon>Archaea</taxon>
        <taxon>Methanobacteriati</taxon>
        <taxon>Methanobacteriota</taxon>
        <taxon>Stenosarchaea group</taxon>
        <taxon>Halobacteria</taxon>
        <taxon>Halobacteriales</taxon>
        <taxon>Natrialbaceae</taxon>
        <taxon>Natrialba</taxon>
    </lineage>
</organism>
<dbReference type="Pfam" id="PF01584">
    <property type="entry name" value="CheW"/>
    <property type="match status" value="1"/>
</dbReference>
<keyword evidence="4" id="KW-1185">Reference proteome</keyword>
<dbReference type="PATRIC" id="fig|1227492.4.peg.3260"/>
<name>M0A9M8_9EURY</name>
<reference evidence="3 4" key="1">
    <citation type="journal article" date="2014" name="PLoS Genet.">
        <title>Phylogenetically driven sequencing of extremely halophilic archaea reveals strategies for static and dynamic osmo-response.</title>
        <authorList>
            <person name="Becker E.A."/>
            <person name="Seitzer P.M."/>
            <person name="Tritt A."/>
            <person name="Larsen D."/>
            <person name="Krusor M."/>
            <person name="Yao A.I."/>
            <person name="Wu D."/>
            <person name="Madern D."/>
            <person name="Eisen J.A."/>
            <person name="Darling A.E."/>
            <person name="Facciotti M.T."/>
        </authorList>
    </citation>
    <scope>NUCLEOTIDE SEQUENCE [LARGE SCALE GENOMIC DNA]</scope>
    <source>
        <strain evidence="3 4">JCM 10990</strain>
    </source>
</reference>
<evidence type="ECO:0000256" key="1">
    <source>
        <dbReference type="SAM" id="MobiDB-lite"/>
    </source>
</evidence>
<dbReference type="RefSeq" id="WP_006168780.1">
    <property type="nucleotide sequence ID" value="NZ_AOIN01000091.1"/>
</dbReference>
<evidence type="ECO:0000259" key="2">
    <source>
        <dbReference type="PROSITE" id="PS50851"/>
    </source>
</evidence>
<dbReference type="SMART" id="SM00260">
    <property type="entry name" value="CheW"/>
    <property type="match status" value="1"/>
</dbReference>
<dbReference type="InterPro" id="IPR036061">
    <property type="entry name" value="CheW-like_dom_sf"/>
</dbReference>
<dbReference type="OrthoDB" id="115049at2157"/>
<dbReference type="PANTHER" id="PTHR22617:SF23">
    <property type="entry name" value="CHEMOTAXIS PROTEIN CHEW"/>
    <property type="match status" value="1"/>
</dbReference>
<dbReference type="SUPFAM" id="SSF50341">
    <property type="entry name" value="CheW-like"/>
    <property type="match status" value="1"/>
</dbReference>
<feature type="domain" description="CheW-like" evidence="2">
    <location>
        <begin position="33"/>
        <end position="186"/>
    </location>
</feature>
<dbReference type="Gene3D" id="2.30.30.40">
    <property type="entry name" value="SH3 Domains"/>
    <property type="match status" value="1"/>
</dbReference>
<dbReference type="STRING" id="1227492.C482_16403"/>
<dbReference type="InterPro" id="IPR002545">
    <property type="entry name" value="CheW-lke_dom"/>
</dbReference>
<dbReference type="Gene3D" id="2.40.50.180">
    <property type="entry name" value="CheA-289, Domain 4"/>
    <property type="match status" value="1"/>
</dbReference>
<feature type="compositionally biased region" description="Basic and acidic residues" evidence="1">
    <location>
        <begin position="164"/>
        <end position="173"/>
    </location>
</feature>
<dbReference type="EMBL" id="AOIN01000091">
    <property type="protein sequence ID" value="ELY95244.1"/>
    <property type="molecule type" value="Genomic_DNA"/>
</dbReference>
<feature type="compositionally biased region" description="Polar residues" evidence="1">
    <location>
        <begin position="225"/>
        <end position="235"/>
    </location>
</feature>
<feature type="region of interest" description="Disordered" evidence="1">
    <location>
        <begin position="1"/>
        <end position="31"/>
    </location>
</feature>
<gene>
    <name evidence="3" type="ORF">C482_16403</name>
</gene>
<protein>
    <submittedName>
        <fullName evidence="3">CheW protein</fullName>
    </submittedName>
</protein>
<accession>M0A9M8</accession>
<comment type="caution">
    <text evidence="3">The sequence shown here is derived from an EMBL/GenBank/DDBJ whole genome shotgun (WGS) entry which is preliminary data.</text>
</comment>
<dbReference type="GO" id="GO:0005829">
    <property type="term" value="C:cytosol"/>
    <property type="evidence" value="ECO:0007669"/>
    <property type="project" value="TreeGrafter"/>
</dbReference>
<dbReference type="PROSITE" id="PS50851">
    <property type="entry name" value="CHEW"/>
    <property type="match status" value="1"/>
</dbReference>
<dbReference type="AlphaFoldDB" id="M0A9M8"/>
<dbReference type="GO" id="GO:0006935">
    <property type="term" value="P:chemotaxis"/>
    <property type="evidence" value="ECO:0007669"/>
    <property type="project" value="InterPro"/>
</dbReference>
<proteinExistence type="predicted"/>
<sequence>MAPELPEKVLGIDINKGDDRSRQSRSEREEEDRVRFIFFSVGSHRLAAPVNDVRTTTEVPADMTAVPRSPDAIEGVTDLRGEITAVIDPTVHFPADLSDGDREQLLVFDRNADQQAAAIHVNDVYGVDALPESDVFDDETITDSVFDGDALEHPLVTALLKRERRSERERLHNPADGPDTVDSRNGAVIESIDTADNGSEATSSASTADTTQNTIAETPADTEGRTSPNASQTVIEATPVLNVSKLLRAAGHLDSTQQVLESPRSR</sequence>
<dbReference type="GO" id="GO:0007165">
    <property type="term" value="P:signal transduction"/>
    <property type="evidence" value="ECO:0007669"/>
    <property type="project" value="InterPro"/>
</dbReference>
<dbReference type="InterPro" id="IPR039315">
    <property type="entry name" value="CheW"/>
</dbReference>
<feature type="region of interest" description="Disordered" evidence="1">
    <location>
        <begin position="164"/>
        <end position="235"/>
    </location>
</feature>
<dbReference type="PANTHER" id="PTHR22617">
    <property type="entry name" value="CHEMOTAXIS SENSOR HISTIDINE KINASE-RELATED"/>
    <property type="match status" value="1"/>
</dbReference>
<evidence type="ECO:0000313" key="3">
    <source>
        <dbReference type="EMBL" id="ELY95244.1"/>
    </source>
</evidence>
<evidence type="ECO:0000313" key="4">
    <source>
        <dbReference type="Proteomes" id="UP000011693"/>
    </source>
</evidence>
<feature type="compositionally biased region" description="Low complexity" evidence="1">
    <location>
        <begin position="199"/>
        <end position="211"/>
    </location>
</feature>
<feature type="compositionally biased region" description="Basic and acidic residues" evidence="1">
    <location>
        <begin position="15"/>
        <end position="31"/>
    </location>
</feature>
<dbReference type="Proteomes" id="UP000011693">
    <property type="component" value="Unassembled WGS sequence"/>
</dbReference>